<evidence type="ECO:0000313" key="3">
    <source>
        <dbReference type="Proteomes" id="UP000235672"/>
    </source>
</evidence>
<feature type="transmembrane region" description="Helical" evidence="1">
    <location>
        <begin position="222"/>
        <end position="242"/>
    </location>
</feature>
<dbReference type="OrthoDB" id="2224262at2759"/>
<protein>
    <submittedName>
        <fullName evidence="2">Putative low affinity iron transporter</fullName>
    </submittedName>
</protein>
<evidence type="ECO:0000313" key="2">
    <source>
        <dbReference type="EMBL" id="PMD17025.1"/>
    </source>
</evidence>
<sequence>MQRILALLGAPGSRREIKSSAPTQLVPASKTDSQEQEVAVSDQNVNTYTVAVKSNRLDRWLDRVVAASGSEPVYFTIILALLTWALLGIRFGTSNTWQVTISDAQAIVNMIFDAFLMRQQLNTHGSILVVAASLRSRTASNKRMLKHLIASGKHAKVNPAQFHELNESSFSSELPAENMLGRISTSLSYFVGHIATVSGFWVGIFIWLGFGKYCNWSNTWQLYINSATSALMVFILAFIANIRERHTKYMTRCLQQIWQVDAALELDLRALTGDTVPNPVVVISAPKQSKIQRAIDYYADLVGTLVGIVILVAVFVMWVAIGPALHWDSNWWLLIGTYAGLVGLNDGFVLLNVGTVIGNFETVQLTEVEYEDLDMLAAIGVSHIPEERVADNSLTCRLSIWLGNLLSHELTVILGVISIFGLIIGASAMRWSVTGQLLCNVPPSIIESFFTMVLITGHNIGDAKRRVDLHNVYLRRVKLVAYVNALGKEETEKVDVEIEVQNAVDEVGEVCEIGILDEVVN</sequence>
<dbReference type="Pfam" id="PF04120">
    <property type="entry name" value="Iron_permease"/>
    <property type="match status" value="2"/>
</dbReference>
<feature type="transmembrane region" description="Helical" evidence="1">
    <location>
        <begin position="410"/>
        <end position="429"/>
    </location>
</feature>
<dbReference type="GO" id="GO:0055085">
    <property type="term" value="P:transmembrane transport"/>
    <property type="evidence" value="ECO:0007669"/>
    <property type="project" value="InterPro"/>
</dbReference>
<name>A0A2J6PSL9_9HELO</name>
<dbReference type="Proteomes" id="UP000235672">
    <property type="component" value="Unassembled WGS sequence"/>
</dbReference>
<keyword evidence="1" id="KW-1133">Transmembrane helix</keyword>
<accession>A0A2J6PSL9</accession>
<dbReference type="AlphaFoldDB" id="A0A2J6PSL9"/>
<proteinExistence type="predicted"/>
<dbReference type="EMBL" id="KZ613502">
    <property type="protein sequence ID" value="PMD17025.1"/>
    <property type="molecule type" value="Genomic_DNA"/>
</dbReference>
<feature type="transmembrane region" description="Helical" evidence="1">
    <location>
        <begin position="297"/>
        <end position="319"/>
    </location>
</feature>
<feature type="transmembrane region" description="Helical" evidence="1">
    <location>
        <begin position="73"/>
        <end position="92"/>
    </location>
</feature>
<keyword evidence="1" id="KW-0472">Membrane</keyword>
<keyword evidence="1" id="KW-0812">Transmembrane</keyword>
<keyword evidence="3" id="KW-1185">Reference proteome</keyword>
<gene>
    <name evidence="2" type="ORF">NA56DRAFT_284469</name>
</gene>
<feature type="transmembrane region" description="Helical" evidence="1">
    <location>
        <begin position="331"/>
        <end position="351"/>
    </location>
</feature>
<reference evidence="2 3" key="1">
    <citation type="submission" date="2016-05" db="EMBL/GenBank/DDBJ databases">
        <title>A degradative enzymes factory behind the ericoid mycorrhizal symbiosis.</title>
        <authorList>
            <consortium name="DOE Joint Genome Institute"/>
            <person name="Martino E."/>
            <person name="Morin E."/>
            <person name="Grelet G."/>
            <person name="Kuo A."/>
            <person name="Kohler A."/>
            <person name="Daghino S."/>
            <person name="Barry K."/>
            <person name="Choi C."/>
            <person name="Cichocki N."/>
            <person name="Clum A."/>
            <person name="Copeland A."/>
            <person name="Hainaut M."/>
            <person name="Haridas S."/>
            <person name="Labutti K."/>
            <person name="Lindquist E."/>
            <person name="Lipzen A."/>
            <person name="Khouja H.-R."/>
            <person name="Murat C."/>
            <person name="Ohm R."/>
            <person name="Olson A."/>
            <person name="Spatafora J."/>
            <person name="Veneault-Fourrey C."/>
            <person name="Henrissat B."/>
            <person name="Grigoriev I."/>
            <person name="Martin F."/>
            <person name="Perotto S."/>
        </authorList>
    </citation>
    <scope>NUCLEOTIDE SEQUENCE [LARGE SCALE GENOMIC DNA]</scope>
    <source>
        <strain evidence="2 3">UAMH 7357</strain>
    </source>
</reference>
<dbReference type="InterPro" id="IPR007251">
    <property type="entry name" value="Iron_permease_Fet4"/>
</dbReference>
<evidence type="ECO:0000256" key="1">
    <source>
        <dbReference type="SAM" id="Phobius"/>
    </source>
</evidence>
<feature type="transmembrane region" description="Helical" evidence="1">
    <location>
        <begin position="187"/>
        <end position="210"/>
    </location>
</feature>
<organism evidence="2 3">
    <name type="scientific">Hyaloscypha hepaticicola</name>
    <dbReference type="NCBI Taxonomy" id="2082293"/>
    <lineage>
        <taxon>Eukaryota</taxon>
        <taxon>Fungi</taxon>
        <taxon>Dikarya</taxon>
        <taxon>Ascomycota</taxon>
        <taxon>Pezizomycotina</taxon>
        <taxon>Leotiomycetes</taxon>
        <taxon>Helotiales</taxon>
        <taxon>Hyaloscyphaceae</taxon>
        <taxon>Hyaloscypha</taxon>
    </lineage>
</organism>